<protein>
    <submittedName>
        <fullName evidence="1">Addiction module toxin RelE</fullName>
    </submittedName>
</protein>
<accession>A0ACC7S5I1</accession>
<evidence type="ECO:0000313" key="1">
    <source>
        <dbReference type="EMBL" id="MTJ43768.1"/>
    </source>
</evidence>
<gene>
    <name evidence="1" type="ORF">FJR39_11410</name>
</gene>
<comment type="caution">
    <text evidence="1">The sequence shown here is derived from an EMBL/GenBank/DDBJ whole genome shotgun (WGS) entry which is preliminary data.</text>
</comment>
<evidence type="ECO:0000313" key="2">
    <source>
        <dbReference type="Proteomes" id="UP001517388"/>
    </source>
</evidence>
<dbReference type="EMBL" id="VILF01000003">
    <property type="protein sequence ID" value="MTJ43768.1"/>
    <property type="molecule type" value="Genomic_DNA"/>
</dbReference>
<sequence length="120" mass="13958">MTWEILFHDEFLPEFSELTTEVQEELLAHTKLLESAGPLLRRPHADTLKGSRHKNMKELRFYADDGVWRIAFAFDPKKKAILLVAGNKAGTSEKRFYKQLITKADKRFDSHLQELKDKGE</sequence>
<keyword evidence="2" id="KW-1185">Reference proteome</keyword>
<proteinExistence type="predicted"/>
<organism evidence="1 2">
    <name type="scientific">Dolichospermum flos-aquae UHCC 0037</name>
    <dbReference type="NCBI Taxonomy" id="2590026"/>
    <lineage>
        <taxon>Bacteria</taxon>
        <taxon>Bacillati</taxon>
        <taxon>Cyanobacteriota</taxon>
        <taxon>Cyanophyceae</taxon>
        <taxon>Nostocales</taxon>
        <taxon>Aphanizomenonaceae</taxon>
        <taxon>Dolichospermum</taxon>
    </lineage>
</organism>
<reference evidence="2" key="1">
    <citation type="journal article" date="2020" name="Toxins">
        <title>Phylogenomic Analysis of Secondary Metabolism in the Toxic Cyanobacterial Genera Anabaena, Dolichospermum and Aphanizomenon.</title>
        <authorList>
            <person name="Oesterholm J."/>
            <person name="Popin R.V."/>
            <person name="Fewer D.P."/>
            <person name="Sivonen K."/>
        </authorList>
    </citation>
    <scope>NUCLEOTIDE SEQUENCE [LARGE SCALE GENOMIC DNA]</scope>
    <source>
        <strain evidence="2">UHCC 0037</strain>
    </source>
</reference>
<dbReference type="Proteomes" id="UP001517388">
    <property type="component" value="Unassembled WGS sequence"/>
</dbReference>
<name>A0ACC7S5I1_DOLFA</name>